<accession>A0A8H4CXZ7</accession>
<protein>
    <submittedName>
        <fullName evidence="1">Uncharacterized protein</fullName>
    </submittedName>
</protein>
<comment type="caution">
    <text evidence="1">The sequence shown here is derived from an EMBL/GenBank/DDBJ whole genome shotgun (WGS) entry which is preliminary data.</text>
</comment>
<reference evidence="1" key="2">
    <citation type="submission" date="2020-03" db="EMBL/GenBank/DDBJ databases">
        <authorList>
            <person name="Fu F.-F."/>
            <person name="Chen J."/>
        </authorList>
    </citation>
    <scope>NUCLEOTIDE SEQUENCE</scope>
    <source>
        <strain evidence="1">Lc1</strain>
    </source>
</reference>
<dbReference type="EMBL" id="WVTB01000001">
    <property type="protein sequence ID" value="KAF3812199.1"/>
    <property type="molecule type" value="Genomic_DNA"/>
</dbReference>
<proteinExistence type="predicted"/>
<dbReference type="Proteomes" id="UP000613401">
    <property type="component" value="Unassembled WGS sequence"/>
</dbReference>
<reference evidence="1" key="1">
    <citation type="journal article" date="2020" name="Phytopathology">
        <title>Genome sequence and comparative analysis of Colletotrichum gloeosporioides isolated from Liriodendron leaves.</title>
        <authorList>
            <person name="Fu F.F."/>
            <person name="Hao Z."/>
            <person name="Wang P."/>
            <person name="Lu Y."/>
            <person name="Xue L.J."/>
            <person name="Wei G."/>
            <person name="Tian Y."/>
            <person name="Baishi H."/>
            <person name="Xu H."/>
            <person name="Shi J."/>
            <person name="Cheng T."/>
            <person name="Wang G."/>
            <person name="Yi Y."/>
            <person name="Chen J."/>
        </authorList>
    </citation>
    <scope>NUCLEOTIDE SEQUENCE</scope>
    <source>
        <strain evidence="1">Lc1</strain>
    </source>
</reference>
<evidence type="ECO:0000313" key="2">
    <source>
        <dbReference type="Proteomes" id="UP000613401"/>
    </source>
</evidence>
<organism evidence="1 2">
    <name type="scientific">Colletotrichum gloeosporioides</name>
    <name type="common">Anthracnose fungus</name>
    <name type="synonym">Glomerella cingulata</name>
    <dbReference type="NCBI Taxonomy" id="474922"/>
    <lineage>
        <taxon>Eukaryota</taxon>
        <taxon>Fungi</taxon>
        <taxon>Dikarya</taxon>
        <taxon>Ascomycota</taxon>
        <taxon>Pezizomycotina</taxon>
        <taxon>Sordariomycetes</taxon>
        <taxon>Hypocreomycetidae</taxon>
        <taxon>Glomerellales</taxon>
        <taxon>Glomerellaceae</taxon>
        <taxon>Colletotrichum</taxon>
        <taxon>Colletotrichum gloeosporioides species complex</taxon>
    </lineage>
</organism>
<dbReference type="AlphaFoldDB" id="A0A8H4CXZ7"/>
<gene>
    <name evidence="1" type="ORF">GCG54_00009884</name>
</gene>
<name>A0A8H4CXZ7_COLGL</name>
<dbReference type="GeneID" id="69017017"/>
<keyword evidence="2" id="KW-1185">Reference proteome</keyword>
<dbReference type="RefSeq" id="XP_045271358.1">
    <property type="nucleotide sequence ID" value="XM_045409821.1"/>
</dbReference>
<evidence type="ECO:0000313" key="1">
    <source>
        <dbReference type="EMBL" id="KAF3812199.1"/>
    </source>
</evidence>
<sequence>MANAVNFPNPPGARWIRPRLPTVAEILGCKPDNGDVQLAYRILGLHSTTARPIGYRPGFRLFTHRCNLVLRRIWRDKDNVDEIDIIPGSVPQKRVIEANKRVLSAIHTIAGIRRPGHPSWSPDTRVQIQPWQTANNIIYTNWDLPKNITSANWSQNVEVPLSVNQFNAHYAHADVAQLARDRLRKGKTWQPTYHMVADAQDREDEDIFDDLACYGFEAKPHFMHPEDKPDVLKGNMEYKFWAGPTPKNEDSLWYALAVLVEHNPTKAKNIKCLAADWFKEMVYNQNPNDAGNSHRFRRAKRFRMYSQLLADSARCADPDDEEIWGKLSMFRALCSNRSDAGMPKEAGYHEMLHMLADFFHTEIITFTRPKRDTLRLRDRNTSETIDTQASRADFAYEMRVYGETPEGADPTFEFRSRKQILLVTDSCLRYFQPVIRVVSTIDEQEEFEGGDLPGYLDTTAFDKWDRHSPMPWWPGFQRNANNTGWTGDWDDAQLRPGLRLHPASTVFDPPVISQTLSPWNNPLLLLQSPYELMTNLSGGIWPPWKTWFEGDEDCDLWNIIQPEGLRLSWRHPEATPQERPDRRIALSDNRARIGPKTPKYTSKRRLELVDGVKEAFLDKPNMGESEIGWMKVVTTEGENREPYWHRVKRTRIK</sequence>